<organism evidence="2">
    <name type="scientific">marine sediment metagenome</name>
    <dbReference type="NCBI Taxonomy" id="412755"/>
    <lineage>
        <taxon>unclassified sequences</taxon>
        <taxon>metagenomes</taxon>
        <taxon>ecological metagenomes</taxon>
    </lineage>
</organism>
<dbReference type="AlphaFoldDB" id="A0A0F8ZDF1"/>
<feature type="region of interest" description="Disordered" evidence="1">
    <location>
        <begin position="84"/>
        <end position="104"/>
    </location>
</feature>
<gene>
    <name evidence="2" type="ORF">LCGC14_2983430</name>
</gene>
<dbReference type="Pfam" id="PF18897">
    <property type="entry name" value="Gp3-like"/>
    <property type="match status" value="1"/>
</dbReference>
<dbReference type="EMBL" id="LAZR01060991">
    <property type="protein sequence ID" value="KKK64514.1"/>
    <property type="molecule type" value="Genomic_DNA"/>
</dbReference>
<evidence type="ECO:0000313" key="2">
    <source>
        <dbReference type="EMBL" id="KKK64514.1"/>
    </source>
</evidence>
<evidence type="ECO:0000256" key="1">
    <source>
        <dbReference type="SAM" id="MobiDB-lite"/>
    </source>
</evidence>
<protein>
    <submittedName>
        <fullName evidence="2">Uncharacterized protein</fullName>
    </submittedName>
</protein>
<name>A0A0F8ZDF1_9ZZZZ</name>
<comment type="caution">
    <text evidence="2">The sequence shown here is derived from an EMBL/GenBank/DDBJ whole genome shotgun (WGS) entry which is preliminary data.</text>
</comment>
<accession>A0A0F8ZDF1</accession>
<reference evidence="2" key="1">
    <citation type="journal article" date="2015" name="Nature">
        <title>Complex archaea that bridge the gap between prokaryotes and eukaryotes.</title>
        <authorList>
            <person name="Spang A."/>
            <person name="Saw J.H."/>
            <person name="Jorgensen S.L."/>
            <person name="Zaremba-Niedzwiedzka K."/>
            <person name="Martijn J."/>
            <person name="Lind A.E."/>
            <person name="van Eijk R."/>
            <person name="Schleper C."/>
            <person name="Guy L."/>
            <person name="Ettema T.J."/>
        </authorList>
    </citation>
    <scope>NUCLEOTIDE SEQUENCE</scope>
</reference>
<feature type="non-terminal residue" evidence="2">
    <location>
        <position position="1"/>
    </location>
</feature>
<dbReference type="InterPro" id="IPR043991">
    <property type="entry name" value="Gp3-like"/>
</dbReference>
<proteinExistence type="predicted"/>
<sequence length="241" mass="27667">GIGVTGVWTFSSKAVFSRSNVRSIMEMVQTTTGKLAGVPFFLRVEMQESTISGNPNKFPVVSIDCAMDLEDLMKQNLQLGEPEKVKKLDPSITDNEQKQEKTEQKAKFTPLVQAKYDEIDKYLNENKDKMDSAVYKARIEWLNNLKDPTVKFLIESLSKLKEKTEPTGEYQQYHESLITACCDTLKTKDRLPVIQTLNILVRKWKIDGKEKLKDCTENECLNLLEAFDKQLKDDDEQDLPY</sequence>